<reference evidence="2" key="2">
    <citation type="submission" date="2020-09" db="EMBL/GenBank/DDBJ databases">
        <authorList>
            <person name="Sun Q."/>
            <person name="Ohkuma M."/>
        </authorList>
    </citation>
    <scope>NUCLEOTIDE SEQUENCE</scope>
    <source>
        <strain evidence="2">JCM 3346</strain>
    </source>
</reference>
<dbReference type="RefSeq" id="WP_189083678.1">
    <property type="nucleotide sequence ID" value="NZ_BMRJ01000001.1"/>
</dbReference>
<keyword evidence="3" id="KW-1185">Reference proteome</keyword>
<comment type="caution">
    <text evidence="2">The sequence shown here is derived from an EMBL/GenBank/DDBJ whole genome shotgun (WGS) entry which is preliminary data.</text>
</comment>
<dbReference type="GO" id="GO:0050532">
    <property type="term" value="F:2-phosphosulfolactate phosphatase activity"/>
    <property type="evidence" value="ECO:0007669"/>
    <property type="project" value="InterPro"/>
</dbReference>
<dbReference type="Gene3D" id="3.90.1560.10">
    <property type="entry name" value="ComB-like"/>
    <property type="match status" value="1"/>
</dbReference>
<dbReference type="Pfam" id="PF04029">
    <property type="entry name" value="2-ph_phosp"/>
    <property type="match status" value="1"/>
</dbReference>
<evidence type="ECO:0000313" key="3">
    <source>
        <dbReference type="Proteomes" id="UP000610303"/>
    </source>
</evidence>
<name>A0A918F898_AGRME</name>
<dbReference type="AlphaFoldDB" id="A0A918F898"/>
<accession>A0A918F898</accession>
<organism evidence="2 3">
    <name type="scientific">Agromyces mediolanus</name>
    <name type="common">Corynebacterium mediolanum</name>
    <dbReference type="NCBI Taxonomy" id="41986"/>
    <lineage>
        <taxon>Bacteria</taxon>
        <taxon>Bacillati</taxon>
        <taxon>Actinomycetota</taxon>
        <taxon>Actinomycetes</taxon>
        <taxon>Micrococcales</taxon>
        <taxon>Microbacteriaceae</taxon>
        <taxon>Agromyces</taxon>
    </lineage>
</organism>
<evidence type="ECO:0000256" key="1">
    <source>
        <dbReference type="ARBA" id="ARBA00021948"/>
    </source>
</evidence>
<dbReference type="Proteomes" id="UP000610303">
    <property type="component" value="Unassembled WGS sequence"/>
</dbReference>
<dbReference type="SUPFAM" id="SSF142823">
    <property type="entry name" value="ComB-like"/>
    <property type="match status" value="1"/>
</dbReference>
<protein>
    <recommendedName>
        <fullName evidence="1">Probable 2-phosphosulfolactate phosphatase</fullName>
    </recommendedName>
</protein>
<evidence type="ECO:0000313" key="2">
    <source>
        <dbReference type="EMBL" id="GGR14885.1"/>
    </source>
</evidence>
<reference evidence="2" key="1">
    <citation type="journal article" date="2014" name="Int. J. Syst. Evol. Microbiol.">
        <title>Complete genome sequence of Corynebacterium casei LMG S-19264T (=DSM 44701T), isolated from a smear-ripened cheese.</title>
        <authorList>
            <consortium name="US DOE Joint Genome Institute (JGI-PGF)"/>
            <person name="Walter F."/>
            <person name="Albersmeier A."/>
            <person name="Kalinowski J."/>
            <person name="Ruckert C."/>
        </authorList>
    </citation>
    <scope>NUCLEOTIDE SEQUENCE</scope>
    <source>
        <strain evidence="2">JCM 3346</strain>
    </source>
</reference>
<proteinExistence type="predicted"/>
<dbReference type="InterPro" id="IPR005238">
    <property type="entry name" value="ComB-like"/>
</dbReference>
<dbReference type="InterPro" id="IPR036702">
    <property type="entry name" value="ComB-like_sf"/>
</dbReference>
<dbReference type="GO" id="GO:0000287">
    <property type="term" value="F:magnesium ion binding"/>
    <property type="evidence" value="ECO:0007669"/>
    <property type="project" value="InterPro"/>
</dbReference>
<dbReference type="EMBL" id="BMRJ01000001">
    <property type="protein sequence ID" value="GGR14885.1"/>
    <property type="molecule type" value="Genomic_DNA"/>
</dbReference>
<sequence>MQPDAPFAQSKYQVRFEWGAEGLERLAPADVVVLVDALSFTTAVVAAAEHGLAVAPWPKGEPGAEAFAAGLGDGTGLSAPAAFLAGLASGQELPARPGATVVLASPNGATLARGFAVRAQAGGADAPVVLAASLRNRTAVARRILALQEERGRRLSVAILAAGERGGDGVRFAVEDQLAGGAVVDALVALGIDHTSPEAAVACAAFEGLRRAVGHLQSASGSGVELLGRGVGAGVAAAAQTDVTELVPELRGEVFRVG</sequence>
<gene>
    <name evidence="2" type="ORF">GCM10010196_04460</name>
</gene>